<name>A0ABT4I9W3_9ACTO</name>
<comment type="caution">
    <text evidence="1">The sequence shown here is derived from an EMBL/GenBank/DDBJ whole genome shotgun (WGS) entry which is preliminary data.</text>
</comment>
<evidence type="ECO:0000313" key="1">
    <source>
        <dbReference type="EMBL" id="MCZ0857985.1"/>
    </source>
</evidence>
<dbReference type="InterPro" id="IPR029033">
    <property type="entry name" value="His_PPase_superfam"/>
</dbReference>
<dbReference type="Proteomes" id="UP001072034">
    <property type="component" value="Unassembled WGS sequence"/>
</dbReference>
<protein>
    <submittedName>
        <fullName evidence="1">Histidine phosphatase family protein</fullName>
    </submittedName>
</protein>
<keyword evidence="2" id="KW-1185">Reference proteome</keyword>
<dbReference type="Pfam" id="PF00300">
    <property type="entry name" value="His_Phos_1"/>
    <property type="match status" value="1"/>
</dbReference>
<dbReference type="PANTHER" id="PTHR48100">
    <property type="entry name" value="BROAD-SPECIFICITY PHOSPHATASE YOR283W-RELATED"/>
    <property type="match status" value="1"/>
</dbReference>
<organism evidence="1 2">
    <name type="scientific">Actinomyces israelii</name>
    <dbReference type="NCBI Taxonomy" id="1659"/>
    <lineage>
        <taxon>Bacteria</taxon>
        <taxon>Bacillati</taxon>
        <taxon>Actinomycetota</taxon>
        <taxon>Actinomycetes</taxon>
        <taxon>Actinomycetales</taxon>
        <taxon>Actinomycetaceae</taxon>
        <taxon>Actinomyces</taxon>
    </lineage>
</organism>
<proteinExistence type="predicted"/>
<dbReference type="PANTHER" id="PTHR48100:SF62">
    <property type="entry name" value="GLUCOSYL-3-PHOSPHOGLYCERATE PHOSPHATASE"/>
    <property type="match status" value="1"/>
</dbReference>
<dbReference type="PROSITE" id="PS00175">
    <property type="entry name" value="PG_MUTASE"/>
    <property type="match status" value="1"/>
</dbReference>
<dbReference type="Gene3D" id="3.40.50.1240">
    <property type="entry name" value="Phosphoglycerate mutase-like"/>
    <property type="match status" value="1"/>
</dbReference>
<dbReference type="EMBL" id="JAPTMY010000015">
    <property type="protein sequence ID" value="MCZ0857985.1"/>
    <property type="molecule type" value="Genomic_DNA"/>
</dbReference>
<dbReference type="RefSeq" id="WP_268917477.1">
    <property type="nucleotide sequence ID" value="NZ_JAPTMY010000015.1"/>
</dbReference>
<dbReference type="SMART" id="SM00855">
    <property type="entry name" value="PGAM"/>
    <property type="match status" value="1"/>
</dbReference>
<accession>A0ABT4I9W3</accession>
<dbReference type="InterPro" id="IPR013078">
    <property type="entry name" value="His_Pase_superF_clade-1"/>
</dbReference>
<sequence length="216" mass="22554">MAHLVLWRHGQTDHNVAGRVQGRVDIPLNEVGRAQAVSAAPRLAALRPSVIVSSPLQRARQTAEALSAATGVDVRVDQGLVERSFGMWEGLERARIEAGWPEQFAVWRAGGDPAGVGVETRGDAAARVGAALGRIAAAAGEATVVVVAHGAAITLGTTRLLGLDPSAWFGLRGLDNCHYAVLSSTERSPGWRLEHWNSGEERTGSGTGGAIGGFLS</sequence>
<dbReference type="InterPro" id="IPR050275">
    <property type="entry name" value="PGM_Phosphatase"/>
</dbReference>
<dbReference type="CDD" id="cd07067">
    <property type="entry name" value="HP_PGM_like"/>
    <property type="match status" value="1"/>
</dbReference>
<gene>
    <name evidence="1" type="ORF">OHJ16_07990</name>
</gene>
<dbReference type="InterPro" id="IPR001345">
    <property type="entry name" value="PG/BPGM_mutase_AS"/>
</dbReference>
<dbReference type="SUPFAM" id="SSF53254">
    <property type="entry name" value="Phosphoglycerate mutase-like"/>
    <property type="match status" value="1"/>
</dbReference>
<evidence type="ECO:0000313" key="2">
    <source>
        <dbReference type="Proteomes" id="UP001072034"/>
    </source>
</evidence>
<reference evidence="1" key="1">
    <citation type="submission" date="2022-10" db="EMBL/GenBank/DDBJ databases">
        <title>Genome sequence of Actinomyces israelii ATCC 10048.</title>
        <authorList>
            <person name="Watt R.M."/>
            <person name="Tong W.M."/>
        </authorList>
    </citation>
    <scope>NUCLEOTIDE SEQUENCE</scope>
    <source>
        <strain evidence="1">ATCC 10048</strain>
    </source>
</reference>